<dbReference type="SUPFAM" id="SSF53850">
    <property type="entry name" value="Periplasmic binding protein-like II"/>
    <property type="match status" value="1"/>
</dbReference>
<dbReference type="CDD" id="cd08414">
    <property type="entry name" value="PBP2_LTTR_aromatics_like"/>
    <property type="match status" value="1"/>
</dbReference>
<evidence type="ECO:0000256" key="2">
    <source>
        <dbReference type="ARBA" id="ARBA00023015"/>
    </source>
</evidence>
<dbReference type="GO" id="GO:0032993">
    <property type="term" value="C:protein-DNA complex"/>
    <property type="evidence" value="ECO:0007669"/>
    <property type="project" value="TreeGrafter"/>
</dbReference>
<name>A0A270NNK8_STEMA</name>
<dbReference type="Pfam" id="PF00126">
    <property type="entry name" value="HTH_1"/>
    <property type="match status" value="1"/>
</dbReference>
<evidence type="ECO:0000313" key="6">
    <source>
        <dbReference type="EMBL" id="PAM73746.1"/>
    </source>
</evidence>
<dbReference type="FunFam" id="1.10.10.10:FF:000001">
    <property type="entry name" value="LysR family transcriptional regulator"/>
    <property type="match status" value="1"/>
</dbReference>
<keyword evidence="3" id="KW-0238">DNA-binding</keyword>
<dbReference type="PANTHER" id="PTHR30346:SF0">
    <property type="entry name" value="HCA OPERON TRANSCRIPTIONAL ACTIVATOR HCAR"/>
    <property type="match status" value="1"/>
</dbReference>
<dbReference type="SUPFAM" id="SSF46785">
    <property type="entry name" value="Winged helix' DNA-binding domain"/>
    <property type="match status" value="1"/>
</dbReference>
<dbReference type="InterPro" id="IPR036388">
    <property type="entry name" value="WH-like_DNA-bd_sf"/>
</dbReference>
<dbReference type="Proteomes" id="UP000216433">
    <property type="component" value="Unassembled WGS sequence"/>
</dbReference>
<dbReference type="PROSITE" id="PS50931">
    <property type="entry name" value="HTH_LYSR"/>
    <property type="match status" value="1"/>
</dbReference>
<dbReference type="GO" id="GO:0003677">
    <property type="term" value="F:DNA binding"/>
    <property type="evidence" value="ECO:0007669"/>
    <property type="project" value="UniProtKB-KW"/>
</dbReference>
<dbReference type="Gene3D" id="1.10.10.10">
    <property type="entry name" value="Winged helix-like DNA-binding domain superfamily/Winged helix DNA-binding domain"/>
    <property type="match status" value="1"/>
</dbReference>
<gene>
    <name evidence="6" type="ORF">CEK00_04225</name>
</gene>
<evidence type="ECO:0000256" key="1">
    <source>
        <dbReference type="ARBA" id="ARBA00009437"/>
    </source>
</evidence>
<evidence type="ECO:0000313" key="7">
    <source>
        <dbReference type="Proteomes" id="UP000216433"/>
    </source>
</evidence>
<dbReference type="EMBL" id="NJGC01000003">
    <property type="protein sequence ID" value="PAM73746.1"/>
    <property type="molecule type" value="Genomic_DNA"/>
</dbReference>
<proteinExistence type="inferred from homology"/>
<dbReference type="AlphaFoldDB" id="A0A270NNK8"/>
<comment type="similarity">
    <text evidence="1">Belongs to the LysR transcriptional regulatory family.</text>
</comment>
<dbReference type="GO" id="GO:0003700">
    <property type="term" value="F:DNA-binding transcription factor activity"/>
    <property type="evidence" value="ECO:0007669"/>
    <property type="project" value="InterPro"/>
</dbReference>
<dbReference type="InterPro" id="IPR036390">
    <property type="entry name" value="WH_DNA-bd_sf"/>
</dbReference>
<dbReference type="Gene3D" id="3.40.190.10">
    <property type="entry name" value="Periplasmic binding protein-like II"/>
    <property type="match status" value="2"/>
</dbReference>
<keyword evidence="4" id="KW-0804">Transcription</keyword>
<dbReference type="InterPro" id="IPR000847">
    <property type="entry name" value="LysR_HTH_N"/>
</dbReference>
<comment type="caution">
    <text evidence="6">The sequence shown here is derived from an EMBL/GenBank/DDBJ whole genome shotgun (WGS) entry which is preliminary data.</text>
</comment>
<dbReference type="Pfam" id="PF03466">
    <property type="entry name" value="LysR_substrate"/>
    <property type="match status" value="1"/>
</dbReference>
<dbReference type="PANTHER" id="PTHR30346">
    <property type="entry name" value="TRANSCRIPTIONAL DUAL REGULATOR HCAR-RELATED"/>
    <property type="match status" value="1"/>
</dbReference>
<accession>A0A270NNK8</accession>
<feature type="domain" description="HTH lysR-type" evidence="5">
    <location>
        <begin position="1"/>
        <end position="58"/>
    </location>
</feature>
<dbReference type="PRINTS" id="PR00039">
    <property type="entry name" value="HTHLYSR"/>
</dbReference>
<reference evidence="6 7" key="1">
    <citation type="submission" date="2017-06" db="EMBL/GenBank/DDBJ databases">
        <title>Genome sequencing and assembly of Stenotrophomonas maltophilia DF07.</title>
        <authorList>
            <person name="Iyer R."/>
        </authorList>
    </citation>
    <scope>NUCLEOTIDE SEQUENCE [LARGE SCALE GENOMIC DNA]</scope>
    <source>
        <strain evidence="6 7">DF07</strain>
    </source>
</reference>
<protein>
    <submittedName>
        <fullName evidence="6">LysR family transcriptional regulator</fullName>
    </submittedName>
</protein>
<dbReference type="InterPro" id="IPR005119">
    <property type="entry name" value="LysR_subst-bd"/>
</dbReference>
<organism evidence="6 7">
    <name type="scientific">Stenotrophomonas maltophilia</name>
    <name type="common">Pseudomonas maltophilia</name>
    <name type="synonym">Xanthomonas maltophilia</name>
    <dbReference type="NCBI Taxonomy" id="40324"/>
    <lineage>
        <taxon>Bacteria</taxon>
        <taxon>Pseudomonadati</taxon>
        <taxon>Pseudomonadota</taxon>
        <taxon>Gammaproteobacteria</taxon>
        <taxon>Lysobacterales</taxon>
        <taxon>Lysobacteraceae</taxon>
        <taxon>Stenotrophomonas</taxon>
        <taxon>Stenotrophomonas maltophilia group</taxon>
    </lineage>
</organism>
<keyword evidence="2" id="KW-0805">Transcription regulation</keyword>
<evidence type="ECO:0000259" key="5">
    <source>
        <dbReference type="PROSITE" id="PS50931"/>
    </source>
</evidence>
<evidence type="ECO:0000256" key="4">
    <source>
        <dbReference type="ARBA" id="ARBA00023163"/>
    </source>
</evidence>
<dbReference type="RefSeq" id="WP_095377322.1">
    <property type="nucleotide sequence ID" value="NZ_NJGC01000003.1"/>
</dbReference>
<sequence length="302" mass="33742">MELRHLRCFVAVAEELHFTRAAVRLHIEQSPLSRTIRELESDLGATLFERNRRGTQLTWAGQVLLEDARRVFAVLEQARTNVRAAATGYRGMLRLALSDGIAQTRLAALLALCREEEPDVEIRLFETPLASQVRGLRDDTFDAGFAQSDEAGEGILCEAVWSDPILVAIPMRHPLLAFRQVPLDELLRYPLIKCHPETCEGAYRQIKRLLRTAAIQPRIAERVATLELMLTLVAAGYGLGFATAAQISVCRHPEIIARPLSDPSACMTTYLLRPDSEPSEPLQHFIERAMLSRDDSPAVDPI</sequence>
<evidence type="ECO:0000256" key="3">
    <source>
        <dbReference type="ARBA" id="ARBA00023125"/>
    </source>
</evidence>